<reference evidence="1" key="1">
    <citation type="journal article" date="2021" name="Proc. Natl. Acad. Sci. U.S.A.">
        <title>A Catalog of Tens of Thousands of Viruses from Human Metagenomes Reveals Hidden Associations with Chronic Diseases.</title>
        <authorList>
            <person name="Tisza M.J."/>
            <person name="Buck C.B."/>
        </authorList>
    </citation>
    <scope>NUCLEOTIDE SEQUENCE</scope>
    <source>
        <strain evidence="1">Ctc6d98</strain>
    </source>
</reference>
<name>A0A8S5PB21_9CAUD</name>
<organism evidence="1">
    <name type="scientific">Siphoviridae sp. ctc6d98</name>
    <dbReference type="NCBI Taxonomy" id="2825569"/>
    <lineage>
        <taxon>Viruses</taxon>
        <taxon>Duplodnaviria</taxon>
        <taxon>Heunggongvirae</taxon>
        <taxon>Uroviricota</taxon>
        <taxon>Caudoviricetes</taxon>
    </lineage>
</organism>
<evidence type="ECO:0000313" key="1">
    <source>
        <dbReference type="EMBL" id="DAE04375.1"/>
    </source>
</evidence>
<proteinExistence type="predicted"/>
<protein>
    <submittedName>
        <fullName evidence="1">Uncharacterized protein</fullName>
    </submittedName>
</protein>
<dbReference type="EMBL" id="BK015386">
    <property type="protein sequence ID" value="DAE04375.1"/>
    <property type="molecule type" value="Genomic_DNA"/>
</dbReference>
<accession>A0A8S5PB21</accession>
<sequence length="140" mass="15685">MDERRLTLEVDTGKIMIDLKDETGAKIGEFGLNPSDVGIVDRFRAVIDFFNGYGDSEDADPLDRASELNRKIGEQFDYLLGENAHEGIFGKVSALSLNSDGDFFFEGIIEGLGGIIEQITKKRVDKKLKKIKKYTDKYAK</sequence>